<name>A0A2H1VT84_SPOFR</name>
<dbReference type="AlphaFoldDB" id="A0A2H1VT84"/>
<evidence type="ECO:0000256" key="1">
    <source>
        <dbReference type="SAM" id="SignalP"/>
    </source>
</evidence>
<sequence>MTLIGFFILKRWTLIILFSAVCEKFYMAVSETDAACSRLLQSTQNIVEIKRFCKNVQRLNRASFHKMTACHIFTVDGRLPQEFIQMKFGYILVLLQFLLL</sequence>
<protein>
    <submittedName>
        <fullName evidence="2">SFRICE_027416</fullName>
    </submittedName>
</protein>
<feature type="signal peptide" evidence="1">
    <location>
        <begin position="1"/>
        <end position="28"/>
    </location>
</feature>
<proteinExistence type="predicted"/>
<keyword evidence="1" id="KW-0732">Signal</keyword>
<evidence type="ECO:0000313" key="2">
    <source>
        <dbReference type="EMBL" id="SOQ44055.1"/>
    </source>
</evidence>
<gene>
    <name evidence="2" type="ORF">SFRICE_027416</name>
</gene>
<feature type="chain" id="PRO_5013561003" evidence="1">
    <location>
        <begin position="29"/>
        <end position="100"/>
    </location>
</feature>
<dbReference type="EMBL" id="ODYU01004314">
    <property type="protein sequence ID" value="SOQ44055.1"/>
    <property type="molecule type" value="Genomic_DNA"/>
</dbReference>
<reference evidence="2" key="1">
    <citation type="submission" date="2016-07" db="EMBL/GenBank/DDBJ databases">
        <authorList>
            <person name="Bretaudeau A."/>
        </authorList>
    </citation>
    <scope>NUCLEOTIDE SEQUENCE</scope>
    <source>
        <strain evidence="2">Rice</strain>
        <tissue evidence="2">Whole body</tissue>
    </source>
</reference>
<organism evidence="2">
    <name type="scientific">Spodoptera frugiperda</name>
    <name type="common">Fall armyworm</name>
    <dbReference type="NCBI Taxonomy" id="7108"/>
    <lineage>
        <taxon>Eukaryota</taxon>
        <taxon>Metazoa</taxon>
        <taxon>Ecdysozoa</taxon>
        <taxon>Arthropoda</taxon>
        <taxon>Hexapoda</taxon>
        <taxon>Insecta</taxon>
        <taxon>Pterygota</taxon>
        <taxon>Neoptera</taxon>
        <taxon>Endopterygota</taxon>
        <taxon>Lepidoptera</taxon>
        <taxon>Glossata</taxon>
        <taxon>Ditrysia</taxon>
        <taxon>Noctuoidea</taxon>
        <taxon>Noctuidae</taxon>
        <taxon>Amphipyrinae</taxon>
        <taxon>Spodoptera</taxon>
    </lineage>
</organism>
<accession>A0A2H1VT84</accession>